<dbReference type="CDD" id="cd15482">
    <property type="entry name" value="Sialidase_non-viral"/>
    <property type="match status" value="1"/>
</dbReference>
<dbReference type="EMBL" id="KV878604">
    <property type="protein sequence ID" value="OJJ52206.1"/>
    <property type="molecule type" value="Genomic_DNA"/>
</dbReference>
<dbReference type="PANTHER" id="PTHR38792">
    <property type="entry name" value="BNR/ASP-BOX REPEAT DOMAIN PROTEIN (AFU_ORTHOLOGUE AFUA_7G06430)-RELATED"/>
    <property type="match status" value="1"/>
</dbReference>
<evidence type="ECO:0008006" key="4">
    <source>
        <dbReference type="Google" id="ProtNLM"/>
    </source>
</evidence>
<dbReference type="VEuPathDB" id="FungiDB:ASPSYDRAFT_189985"/>
<dbReference type="Proteomes" id="UP000184356">
    <property type="component" value="Unassembled WGS sequence"/>
</dbReference>
<accession>A0A1L9SYH5</accession>
<dbReference type="STRING" id="1036612.A0A1L9SYH5"/>
<keyword evidence="3" id="KW-1185">Reference proteome</keyword>
<dbReference type="AlphaFoldDB" id="A0A1L9SYH5"/>
<evidence type="ECO:0000313" key="2">
    <source>
        <dbReference type="EMBL" id="OJJ52206.1"/>
    </source>
</evidence>
<keyword evidence="1" id="KW-0732">Signal</keyword>
<protein>
    <recommendedName>
        <fullName evidence="4">Sialidase domain-containing protein</fullName>
    </recommendedName>
</protein>
<gene>
    <name evidence="2" type="ORF">ASPSYDRAFT_189985</name>
</gene>
<dbReference type="RefSeq" id="XP_040696012.1">
    <property type="nucleotide sequence ID" value="XM_040843629.1"/>
</dbReference>
<organism evidence="2 3">
    <name type="scientific">Aspergillus sydowii CBS 593.65</name>
    <dbReference type="NCBI Taxonomy" id="1036612"/>
    <lineage>
        <taxon>Eukaryota</taxon>
        <taxon>Fungi</taxon>
        <taxon>Dikarya</taxon>
        <taxon>Ascomycota</taxon>
        <taxon>Pezizomycotina</taxon>
        <taxon>Eurotiomycetes</taxon>
        <taxon>Eurotiomycetidae</taxon>
        <taxon>Eurotiales</taxon>
        <taxon>Aspergillaceae</taxon>
        <taxon>Aspergillus</taxon>
        <taxon>Aspergillus subgen. Nidulantes</taxon>
    </lineage>
</organism>
<name>A0A1L9SYH5_9EURO</name>
<dbReference type="PANTHER" id="PTHR38792:SF3">
    <property type="entry name" value="BNR_ASP-BOX REPEAT DOMAIN PROTEIN (AFU_ORTHOLOGUE AFUA_7G06430)-RELATED"/>
    <property type="match status" value="1"/>
</dbReference>
<evidence type="ECO:0000256" key="1">
    <source>
        <dbReference type="SAM" id="SignalP"/>
    </source>
</evidence>
<feature type="chain" id="PRO_5009887586" description="Sialidase domain-containing protein" evidence="1">
    <location>
        <begin position="23"/>
        <end position="379"/>
    </location>
</feature>
<proteinExistence type="predicted"/>
<dbReference type="SUPFAM" id="SSF110296">
    <property type="entry name" value="Oligoxyloglucan reducing end-specific cellobiohydrolase"/>
    <property type="match status" value="1"/>
</dbReference>
<feature type="signal peptide" evidence="1">
    <location>
        <begin position="1"/>
        <end position="22"/>
    </location>
</feature>
<reference evidence="3" key="1">
    <citation type="journal article" date="2017" name="Genome Biol.">
        <title>Comparative genomics reveals high biological diversity and specific adaptations in the industrially and medically important fungal genus Aspergillus.</title>
        <authorList>
            <person name="de Vries R.P."/>
            <person name="Riley R."/>
            <person name="Wiebenga A."/>
            <person name="Aguilar-Osorio G."/>
            <person name="Amillis S."/>
            <person name="Uchima C.A."/>
            <person name="Anderluh G."/>
            <person name="Asadollahi M."/>
            <person name="Askin M."/>
            <person name="Barry K."/>
            <person name="Battaglia E."/>
            <person name="Bayram O."/>
            <person name="Benocci T."/>
            <person name="Braus-Stromeyer S.A."/>
            <person name="Caldana C."/>
            <person name="Canovas D."/>
            <person name="Cerqueira G.C."/>
            <person name="Chen F."/>
            <person name="Chen W."/>
            <person name="Choi C."/>
            <person name="Clum A."/>
            <person name="Dos Santos R.A."/>
            <person name="Damasio A.R."/>
            <person name="Diallinas G."/>
            <person name="Emri T."/>
            <person name="Fekete E."/>
            <person name="Flipphi M."/>
            <person name="Freyberg S."/>
            <person name="Gallo A."/>
            <person name="Gournas C."/>
            <person name="Habgood R."/>
            <person name="Hainaut M."/>
            <person name="Harispe M.L."/>
            <person name="Henrissat B."/>
            <person name="Hilden K.S."/>
            <person name="Hope R."/>
            <person name="Hossain A."/>
            <person name="Karabika E."/>
            <person name="Karaffa L."/>
            <person name="Karanyi Z."/>
            <person name="Krasevec N."/>
            <person name="Kuo A."/>
            <person name="Kusch H."/>
            <person name="LaButti K."/>
            <person name="Lagendijk E.L."/>
            <person name="Lapidus A."/>
            <person name="Levasseur A."/>
            <person name="Lindquist E."/>
            <person name="Lipzen A."/>
            <person name="Logrieco A.F."/>
            <person name="MacCabe A."/>
            <person name="Maekelae M.R."/>
            <person name="Malavazi I."/>
            <person name="Melin P."/>
            <person name="Meyer V."/>
            <person name="Mielnichuk N."/>
            <person name="Miskei M."/>
            <person name="Molnar A.P."/>
            <person name="Mule G."/>
            <person name="Ngan C.Y."/>
            <person name="Orejas M."/>
            <person name="Orosz E."/>
            <person name="Ouedraogo J.P."/>
            <person name="Overkamp K.M."/>
            <person name="Park H.-S."/>
            <person name="Perrone G."/>
            <person name="Piumi F."/>
            <person name="Punt P.J."/>
            <person name="Ram A.F."/>
            <person name="Ramon A."/>
            <person name="Rauscher S."/>
            <person name="Record E."/>
            <person name="Riano-Pachon D.M."/>
            <person name="Robert V."/>
            <person name="Roehrig J."/>
            <person name="Ruller R."/>
            <person name="Salamov A."/>
            <person name="Salih N.S."/>
            <person name="Samson R.A."/>
            <person name="Sandor E."/>
            <person name="Sanguinetti M."/>
            <person name="Schuetze T."/>
            <person name="Sepcic K."/>
            <person name="Shelest E."/>
            <person name="Sherlock G."/>
            <person name="Sophianopoulou V."/>
            <person name="Squina F.M."/>
            <person name="Sun H."/>
            <person name="Susca A."/>
            <person name="Todd R.B."/>
            <person name="Tsang A."/>
            <person name="Unkles S.E."/>
            <person name="van de Wiele N."/>
            <person name="van Rossen-Uffink D."/>
            <person name="Oliveira J.V."/>
            <person name="Vesth T.C."/>
            <person name="Visser J."/>
            <person name="Yu J.-H."/>
            <person name="Zhou M."/>
            <person name="Andersen M.R."/>
            <person name="Archer D.B."/>
            <person name="Baker S.E."/>
            <person name="Benoit I."/>
            <person name="Brakhage A.A."/>
            <person name="Braus G.H."/>
            <person name="Fischer R."/>
            <person name="Frisvad J.C."/>
            <person name="Goldman G.H."/>
            <person name="Houbraken J."/>
            <person name="Oakley B."/>
            <person name="Pocsi I."/>
            <person name="Scazzocchio C."/>
            <person name="Seiboth B."/>
            <person name="vanKuyk P.A."/>
            <person name="Wortman J."/>
            <person name="Dyer P.S."/>
            <person name="Grigoriev I.V."/>
        </authorList>
    </citation>
    <scope>NUCLEOTIDE SEQUENCE [LARGE SCALE GENOMIC DNA]</scope>
    <source>
        <strain evidence="3">CBS 593.65</strain>
    </source>
</reference>
<dbReference type="OrthoDB" id="2130735at2759"/>
<dbReference type="GeneID" id="63759702"/>
<dbReference type="Gene3D" id="2.120.10.10">
    <property type="match status" value="1"/>
</dbReference>
<evidence type="ECO:0000313" key="3">
    <source>
        <dbReference type="Proteomes" id="UP000184356"/>
    </source>
</evidence>
<sequence>MLMALFVSLAVALALAIGVVEASLHDIFDNVTIFTPPPSWDNRQTSYGRTIMLNHEQEPHKRRVMLSTWSFEAPGGPYLPIFKSTNEGESWSEYSRLYFTHQNYTGGGLWQPSLYELPQQVGDFPPGTILASANAIPKDFSSTNIEVYASRDRGLTWEFVSVVATGTAPNTTNGAHPIWEPFIMVYDDQLTVYYSDQRDPLHGQKLAHQSTRDLVHWGPIVNDVAYANYTLRPGMTTVARIGNGKYMLSYELAFAAEVPYAVHYRIADNPLEFDTAESHLLKSQDGTIPAACPYTVWTPAGGPHGTIVVSDGTYEEVFINRENGHPHAWIKVPSGKGVAYSRSLTVMSEKNVVLFLNGGLYGAENTTVTVGEWKIPTHP</sequence>